<proteinExistence type="predicted"/>
<feature type="region of interest" description="Disordered" evidence="1">
    <location>
        <begin position="196"/>
        <end position="221"/>
    </location>
</feature>
<accession>W7HZJ3</accession>
<organism evidence="2 3">
    <name type="scientific">Drechslerella stenobrocha 248</name>
    <dbReference type="NCBI Taxonomy" id="1043628"/>
    <lineage>
        <taxon>Eukaryota</taxon>
        <taxon>Fungi</taxon>
        <taxon>Dikarya</taxon>
        <taxon>Ascomycota</taxon>
        <taxon>Pezizomycotina</taxon>
        <taxon>Orbiliomycetes</taxon>
        <taxon>Orbiliales</taxon>
        <taxon>Orbiliaceae</taxon>
        <taxon>Drechslerella</taxon>
    </lineage>
</organism>
<dbReference type="EMBL" id="KI966371">
    <property type="protein sequence ID" value="EWC48934.1"/>
    <property type="molecule type" value="Genomic_DNA"/>
</dbReference>
<dbReference type="AlphaFoldDB" id="W7HZJ3"/>
<feature type="compositionally biased region" description="Basic and acidic residues" evidence="1">
    <location>
        <begin position="11"/>
        <end position="39"/>
    </location>
</feature>
<feature type="region of interest" description="Disordered" evidence="1">
    <location>
        <begin position="1"/>
        <end position="45"/>
    </location>
</feature>
<protein>
    <submittedName>
        <fullName evidence="2">Uncharacterized protein</fullName>
    </submittedName>
</protein>
<feature type="region of interest" description="Disordered" evidence="1">
    <location>
        <begin position="68"/>
        <end position="91"/>
    </location>
</feature>
<keyword evidence="3" id="KW-1185">Reference proteome</keyword>
<evidence type="ECO:0000256" key="1">
    <source>
        <dbReference type="SAM" id="MobiDB-lite"/>
    </source>
</evidence>
<evidence type="ECO:0000313" key="2">
    <source>
        <dbReference type="EMBL" id="EWC48934.1"/>
    </source>
</evidence>
<dbReference type="HOGENOM" id="CLU_444111_0_0_1"/>
<feature type="compositionally biased region" description="Polar residues" evidence="1">
    <location>
        <begin position="68"/>
        <end position="79"/>
    </location>
</feature>
<name>W7HZJ3_9PEZI</name>
<sequence>MAIDTDIAMDGEGHDSHAHEHSHENSHDNSHESSHDHRGPGLLSSFERLPGEVRNEIYAYLLHPARNTTYDRSPQTANSYGFRGQTPTDIDDEDEEDELKVYQATAPRMSRVRLHHEILLTNRRIYREAHSYLYTACAPVLVVSGVPYNTLVCTLMSRLGFRPFYTQQGTLNPDDDDTVHGCAGLLHLRWMSNSRLDDDDDDDGDDGENGDNGGDDEGTNDELAREMARDYPMYRLTPRQPDIVLIQPQIADFVRFLQILKIRDVEKSEIFHLNFIPSAPTNIFSEPIGDDAYTRCLHQTVFDGFAVFRGTGIVYHINSGYCEMDYQSDFLALANQPIMWLRCEILRLAELFDSIAKQGYNCLGEQDPIDDFCRWVFIGDLIRNKIEKSYPHLSEFHPLVEELQPVDLLHQILQISFYNFSRCLFMMVIDIESPGEEVLEVPVLSRDQISMVYHLQGTICLHCHSKDAELIEEAQEFFRSSVEYADGDRKEALEKLTSSVQTLVLDEDGNVPPEFMEMVVSTLPQGPMNINIPTQMKSFRVDYERRILREYSYKGSLLEDRFFQDPPEDERSMVTPPPIEFDMEVYCSAGSVKGRKAWLGSGTQELFVTDRLDDL</sequence>
<feature type="compositionally biased region" description="Acidic residues" evidence="1">
    <location>
        <begin position="197"/>
        <end position="220"/>
    </location>
</feature>
<evidence type="ECO:0000313" key="3">
    <source>
        <dbReference type="Proteomes" id="UP000024837"/>
    </source>
</evidence>
<dbReference type="Proteomes" id="UP000024837">
    <property type="component" value="Unassembled WGS sequence"/>
</dbReference>
<gene>
    <name evidence="2" type="ORF">DRE_00239</name>
</gene>
<reference evidence="2 3" key="1">
    <citation type="submission" date="2013-05" db="EMBL/GenBank/DDBJ databases">
        <title>Drechslerella stenobrocha genome reveals carnivorous origination and mechanical trapping mechanism of predatory fungi.</title>
        <authorList>
            <person name="Liu X."/>
            <person name="Zhang W."/>
            <person name="Liu K."/>
        </authorList>
    </citation>
    <scope>NUCLEOTIDE SEQUENCE [LARGE SCALE GENOMIC DNA]</scope>
    <source>
        <strain evidence="2 3">248</strain>
    </source>
</reference>
<dbReference type="OrthoDB" id="2951834at2759"/>